<evidence type="ECO:0000256" key="3">
    <source>
        <dbReference type="ARBA" id="ARBA00022729"/>
    </source>
</evidence>
<dbReference type="SUPFAM" id="SSF53474">
    <property type="entry name" value="alpha/beta-Hydrolases"/>
    <property type="match status" value="1"/>
</dbReference>
<dbReference type="EC" id="3.1.2.2" evidence="8"/>
<dbReference type="EMBL" id="JBEDNZ010000004">
    <property type="protein sequence ID" value="KAL0848900.1"/>
    <property type="molecule type" value="Genomic_DNA"/>
</dbReference>
<dbReference type="FunFam" id="3.40.50.1820:FF:000037">
    <property type="entry name" value="Lysosomal thioesterase PPT2 homolog"/>
    <property type="match status" value="1"/>
</dbReference>
<dbReference type="GO" id="GO:0005764">
    <property type="term" value="C:lysosome"/>
    <property type="evidence" value="ECO:0007669"/>
    <property type="project" value="UniProtKB-SubCell"/>
</dbReference>
<dbReference type="Gene3D" id="3.40.50.1820">
    <property type="entry name" value="alpha/beta hydrolase"/>
    <property type="match status" value="1"/>
</dbReference>
<comment type="function">
    <text evidence="10">Catalyzes the cleavage of thioester bonds from S-palmitoyl-CoA or S-palmitoyl-N-acetylcysteamine (unbranched structures) but does not have activity against palmitoylcysteine or palmitoylated proteins, branched structures or bulky head groups. Conversely, hydrolyzes both long and short chain fatty acyl-CoA substrate.</text>
</comment>
<evidence type="ECO:0000256" key="6">
    <source>
        <dbReference type="ARBA" id="ARBA00023180"/>
    </source>
</evidence>
<dbReference type="PANTHER" id="PTHR11247:SF27">
    <property type="entry name" value="LYSOSOMAL THIOESTERASE PPT2"/>
    <property type="match status" value="1"/>
</dbReference>
<dbReference type="Proteomes" id="UP001549921">
    <property type="component" value="Unassembled WGS sequence"/>
</dbReference>
<evidence type="ECO:0000256" key="5">
    <source>
        <dbReference type="ARBA" id="ARBA00023157"/>
    </source>
</evidence>
<reference evidence="11 12" key="1">
    <citation type="submission" date="2024-06" db="EMBL/GenBank/DDBJ databases">
        <title>A chromosome-level genome assembly of beet webworm, Loxostege sticticalis.</title>
        <authorList>
            <person name="Zhang Y."/>
        </authorList>
    </citation>
    <scope>NUCLEOTIDE SEQUENCE [LARGE SCALE GENOMIC DNA]</scope>
    <source>
        <strain evidence="11">AQ028</strain>
        <tissue evidence="11">Male pupae</tissue>
    </source>
</reference>
<keyword evidence="3" id="KW-0732">Signal</keyword>
<evidence type="ECO:0000256" key="7">
    <source>
        <dbReference type="ARBA" id="ARBA00023228"/>
    </source>
</evidence>
<sequence>MVNFFVLRSSKMESKLTVFGVLLLVTQILGYRPVVLIHGIMTGSGSMEMISHRIQEKHPGTIVYNVNRFESWSSLETMWHQVLEIGLDVANISSRYPEGINLIGYSQGGLIARGIVETFPNVSVSTFISLSSPQAGQYGAGFLHLVFPGLLKDSAYELFYSRVGQHTSVGNYWNDPYHQTLFESYSVFLPYLNNHIKSAKSDDFKNNLLKLKRLVLIGGPDDNVITPWQSSQFGYYNTNETVIEMKEQDIYREDRIGLRALDESGRLHVVTVPGVNHFSWHMNVSIVDDYLLPFLD</sequence>
<evidence type="ECO:0000256" key="8">
    <source>
        <dbReference type="ARBA" id="ARBA00038848"/>
    </source>
</evidence>
<dbReference type="InterPro" id="IPR029058">
    <property type="entry name" value="AB_hydrolase_fold"/>
</dbReference>
<comment type="subcellular location">
    <subcellularLocation>
        <location evidence="1">Lysosome</location>
    </subcellularLocation>
</comment>
<proteinExistence type="inferred from homology"/>
<evidence type="ECO:0000256" key="2">
    <source>
        <dbReference type="ARBA" id="ARBA00010758"/>
    </source>
</evidence>
<keyword evidence="4" id="KW-0378">Hydrolase</keyword>
<accession>A0ABD0THX9</accession>
<organism evidence="11 12">
    <name type="scientific">Loxostege sticticalis</name>
    <name type="common">Beet webworm moth</name>
    <dbReference type="NCBI Taxonomy" id="481309"/>
    <lineage>
        <taxon>Eukaryota</taxon>
        <taxon>Metazoa</taxon>
        <taxon>Ecdysozoa</taxon>
        <taxon>Arthropoda</taxon>
        <taxon>Hexapoda</taxon>
        <taxon>Insecta</taxon>
        <taxon>Pterygota</taxon>
        <taxon>Neoptera</taxon>
        <taxon>Endopterygota</taxon>
        <taxon>Lepidoptera</taxon>
        <taxon>Glossata</taxon>
        <taxon>Ditrysia</taxon>
        <taxon>Pyraloidea</taxon>
        <taxon>Crambidae</taxon>
        <taxon>Pyraustinae</taxon>
        <taxon>Loxostege</taxon>
    </lineage>
</organism>
<keyword evidence="7" id="KW-0458">Lysosome</keyword>
<evidence type="ECO:0000256" key="4">
    <source>
        <dbReference type="ARBA" id="ARBA00022801"/>
    </source>
</evidence>
<evidence type="ECO:0000313" key="12">
    <source>
        <dbReference type="Proteomes" id="UP001549921"/>
    </source>
</evidence>
<keyword evidence="6" id="KW-0325">Glycoprotein</keyword>
<comment type="caution">
    <text evidence="11">The sequence shown here is derived from an EMBL/GenBank/DDBJ whole genome shotgun (WGS) entry which is preliminary data.</text>
</comment>
<gene>
    <name evidence="11" type="ORF">ABMA28_013302</name>
</gene>
<dbReference type="PANTHER" id="PTHR11247">
    <property type="entry name" value="PALMITOYL-PROTEIN THIOESTERASE/DOLICHYLDIPHOSPHATASE 1"/>
    <property type="match status" value="1"/>
</dbReference>
<evidence type="ECO:0000256" key="9">
    <source>
        <dbReference type="ARBA" id="ARBA00093223"/>
    </source>
</evidence>
<dbReference type="GO" id="GO:0016790">
    <property type="term" value="F:thiolester hydrolase activity"/>
    <property type="evidence" value="ECO:0007669"/>
    <property type="project" value="UniProtKB-ARBA"/>
</dbReference>
<comment type="catalytic activity">
    <reaction evidence="9">
        <text>S-hexadecanoyl-N-acetylcysteamine + H2O = N-acetylcysteamine + hexadecanoate + H(+)</text>
        <dbReference type="Rhea" id="RHEA:84099"/>
        <dbReference type="ChEBI" id="CHEBI:7896"/>
        <dbReference type="ChEBI" id="CHEBI:15377"/>
        <dbReference type="ChEBI" id="CHEBI:15378"/>
        <dbReference type="ChEBI" id="CHEBI:74410"/>
        <dbReference type="ChEBI" id="CHEBI:233601"/>
    </reaction>
</comment>
<dbReference type="Pfam" id="PF02089">
    <property type="entry name" value="Palm_thioest"/>
    <property type="match status" value="1"/>
</dbReference>
<comment type="similarity">
    <text evidence="2">Belongs to the palmitoyl-protein thioesterase family.</text>
</comment>
<evidence type="ECO:0000256" key="1">
    <source>
        <dbReference type="ARBA" id="ARBA00004371"/>
    </source>
</evidence>
<dbReference type="GO" id="GO:0098599">
    <property type="term" value="F:palmitoyl hydrolase activity"/>
    <property type="evidence" value="ECO:0007669"/>
    <property type="project" value="UniProtKB-ARBA"/>
</dbReference>
<name>A0ABD0THX9_LOXSC</name>
<evidence type="ECO:0000313" key="11">
    <source>
        <dbReference type="EMBL" id="KAL0848900.1"/>
    </source>
</evidence>
<protein>
    <recommendedName>
        <fullName evidence="8">palmitoyl-CoA hydrolase</fullName>
        <ecNumber evidence="8">3.1.2.2</ecNumber>
    </recommendedName>
</protein>
<dbReference type="InterPro" id="IPR002472">
    <property type="entry name" value="Palm_thioest"/>
</dbReference>
<keyword evidence="5" id="KW-1015">Disulfide bond</keyword>
<dbReference type="PRINTS" id="PR00414">
    <property type="entry name" value="PPTHIESTRASE"/>
</dbReference>
<dbReference type="AlphaFoldDB" id="A0ABD0THX9"/>
<evidence type="ECO:0000256" key="10">
    <source>
        <dbReference type="ARBA" id="ARBA00093353"/>
    </source>
</evidence>